<dbReference type="Proteomes" id="UP000050326">
    <property type="component" value="Unassembled WGS sequence"/>
</dbReference>
<reference evidence="9 10" key="1">
    <citation type="submission" date="2015-09" db="EMBL/GenBank/DDBJ databases">
        <title>Genome sequence of Oxobacter pfennigii DSM 3222.</title>
        <authorList>
            <person name="Poehlein A."/>
            <person name="Bengelsdorf F.R."/>
            <person name="Schiel-Bengelsdorf B."/>
            <person name="Duerre P."/>
            <person name="Daniel R."/>
        </authorList>
    </citation>
    <scope>NUCLEOTIDE SEQUENCE [LARGE SCALE GENOMIC DNA]</scope>
    <source>
        <strain evidence="9 10">DSM 3222</strain>
    </source>
</reference>
<dbReference type="AlphaFoldDB" id="A0A0P8W3X8"/>
<dbReference type="PANTHER" id="PTHR42709">
    <property type="entry name" value="ALKALINE PHOSPHATASE LIKE PROTEIN"/>
    <property type="match status" value="1"/>
</dbReference>
<dbReference type="OrthoDB" id="9813426at2"/>
<feature type="transmembrane region" description="Helical" evidence="7">
    <location>
        <begin position="12"/>
        <end position="30"/>
    </location>
</feature>
<organism evidence="9 10">
    <name type="scientific">Oxobacter pfennigii</name>
    <dbReference type="NCBI Taxonomy" id="36849"/>
    <lineage>
        <taxon>Bacteria</taxon>
        <taxon>Bacillati</taxon>
        <taxon>Bacillota</taxon>
        <taxon>Clostridia</taxon>
        <taxon>Eubacteriales</taxon>
        <taxon>Clostridiaceae</taxon>
        <taxon>Oxobacter</taxon>
    </lineage>
</organism>
<keyword evidence="4 7" id="KW-0812">Transmembrane</keyword>
<comment type="caution">
    <text evidence="9">The sequence shown here is derived from an EMBL/GenBank/DDBJ whole genome shotgun (WGS) entry which is preliminary data.</text>
</comment>
<dbReference type="InterPro" id="IPR051311">
    <property type="entry name" value="DedA_domain"/>
</dbReference>
<keyword evidence="5 7" id="KW-1133">Transmembrane helix</keyword>
<dbReference type="Pfam" id="PF09335">
    <property type="entry name" value="VTT_dom"/>
    <property type="match status" value="1"/>
</dbReference>
<comment type="subcellular location">
    <subcellularLocation>
        <location evidence="1">Cell membrane</location>
        <topology evidence="1">Multi-pass membrane protein</topology>
    </subcellularLocation>
</comment>
<evidence type="ECO:0000256" key="5">
    <source>
        <dbReference type="ARBA" id="ARBA00022989"/>
    </source>
</evidence>
<dbReference type="InterPro" id="IPR032816">
    <property type="entry name" value="VTT_dom"/>
</dbReference>
<dbReference type="RefSeq" id="WP_054877042.1">
    <property type="nucleotide sequence ID" value="NZ_LKET01000068.1"/>
</dbReference>
<dbReference type="PATRIC" id="fig|36849.3.peg.4336"/>
<accession>A0A0P8W3X8</accession>
<dbReference type="PANTHER" id="PTHR42709:SF6">
    <property type="entry name" value="UNDECAPRENYL PHOSPHATE TRANSPORTER A"/>
    <property type="match status" value="1"/>
</dbReference>
<evidence type="ECO:0000259" key="8">
    <source>
        <dbReference type="Pfam" id="PF09335"/>
    </source>
</evidence>
<feature type="transmembrane region" description="Helical" evidence="7">
    <location>
        <begin position="50"/>
        <end position="72"/>
    </location>
</feature>
<dbReference type="STRING" id="36849.OXPF_41010"/>
<evidence type="ECO:0000256" key="1">
    <source>
        <dbReference type="ARBA" id="ARBA00004651"/>
    </source>
</evidence>
<name>A0A0P8W3X8_9CLOT</name>
<evidence type="ECO:0000313" key="10">
    <source>
        <dbReference type="Proteomes" id="UP000050326"/>
    </source>
</evidence>
<dbReference type="GO" id="GO:0005886">
    <property type="term" value="C:plasma membrane"/>
    <property type="evidence" value="ECO:0007669"/>
    <property type="project" value="UniProtKB-SubCell"/>
</dbReference>
<feature type="domain" description="VTT" evidence="8">
    <location>
        <begin position="30"/>
        <end position="160"/>
    </location>
</feature>
<evidence type="ECO:0000256" key="4">
    <source>
        <dbReference type="ARBA" id="ARBA00022692"/>
    </source>
</evidence>
<evidence type="ECO:0000256" key="7">
    <source>
        <dbReference type="SAM" id="Phobius"/>
    </source>
</evidence>
<keyword evidence="3" id="KW-1003">Cell membrane</keyword>
<evidence type="ECO:0000256" key="2">
    <source>
        <dbReference type="ARBA" id="ARBA00010792"/>
    </source>
</evidence>
<keyword evidence="10" id="KW-1185">Reference proteome</keyword>
<sequence length="209" mass="23771">MQNWITEFMGQFGYLGIFLLIAIENIFPPIPSEIILTFGGFMTTYTKMTFSGVVLYSTAGSVGGAIVLYKIGHLYDGNKMEKIIDRYGHILKVKNDDINKASSWFRRYGNQAVFFCRMVPLIRSLISIPAGMSKMKFTPFLLFTVAGSLIWNILLVGAGALLGENWHKIVEFMDIYSNITYFLLGAAGIIIIALWAYRRRRIKLRKEQE</sequence>
<gene>
    <name evidence="9" type="ORF">OXPF_41010</name>
</gene>
<dbReference type="EMBL" id="LKET01000068">
    <property type="protein sequence ID" value="KPU42316.1"/>
    <property type="molecule type" value="Genomic_DNA"/>
</dbReference>
<evidence type="ECO:0000313" key="9">
    <source>
        <dbReference type="EMBL" id="KPU42316.1"/>
    </source>
</evidence>
<evidence type="ECO:0000256" key="3">
    <source>
        <dbReference type="ARBA" id="ARBA00022475"/>
    </source>
</evidence>
<proteinExistence type="inferred from homology"/>
<evidence type="ECO:0000256" key="6">
    <source>
        <dbReference type="ARBA" id="ARBA00023136"/>
    </source>
</evidence>
<protein>
    <recommendedName>
        <fullName evidence="8">VTT domain-containing protein</fullName>
    </recommendedName>
</protein>
<keyword evidence="6 7" id="KW-0472">Membrane</keyword>
<comment type="similarity">
    <text evidence="2">Belongs to the DedA family.</text>
</comment>
<feature type="transmembrane region" description="Helical" evidence="7">
    <location>
        <begin position="140"/>
        <end position="163"/>
    </location>
</feature>
<feature type="transmembrane region" description="Helical" evidence="7">
    <location>
        <begin position="175"/>
        <end position="197"/>
    </location>
</feature>